<dbReference type="InterPro" id="IPR026337">
    <property type="entry name" value="AKG_HExxH"/>
</dbReference>
<evidence type="ECO:0000313" key="2">
    <source>
        <dbReference type="Proteomes" id="UP001471651"/>
    </source>
</evidence>
<reference evidence="1 2" key="1">
    <citation type="submission" date="2024-05" db="EMBL/GenBank/DDBJ databases">
        <authorList>
            <person name="Busch G.E."/>
            <person name="Sharma I."/>
        </authorList>
    </citation>
    <scope>NUCLEOTIDE SEQUENCE [LARGE SCALE GENOMIC DNA]</scope>
    <source>
        <strain evidence="1 2">23GB23</strain>
    </source>
</reference>
<protein>
    <submittedName>
        <fullName evidence="1">HEXXH motif-containing putative peptide modification protein</fullName>
    </submittedName>
</protein>
<accession>A0ABV0L514</accession>
<sequence length="371" mass="42514">MSFFLDPSNIISIKPSKKNSEISRKHYFNKIISSLAYLKNVAGKIVEFKDFSLESLLYKSNDGTSLNPEIFYLHDKLLLSMRNQDLVSTKSNLDKVCSVLNNDENNDENNEVIIKSFSYSEWESFIAEESIKTLKGATGRNVLIEPVSNSQLLKEIESIKKSIFLIEEVFPEMMDEINNLLSNIRVFSGKRAMGITDVRMFGCMYIRVPREGVDPVLYYCEHLVHEVSHMYLNSAMSMDPILLNDASQTYSSPIRPDPRPMLGVFHATFVTSRIVQLFHKMAEKYREEDILLYLHQQFEELILGINEVEKFAILTDSGINLKKEIFSLLDEVKKSPYWGSYDFNLKRKHRFGGGAEFTPKTSINSGSISGF</sequence>
<name>A0ABV0L514_9GAMM</name>
<gene>
    <name evidence="1" type="ORF">ABKW32_18845</name>
</gene>
<organism evidence="1 2">
    <name type="scientific">Marinomonas primoryensis</name>
    <dbReference type="NCBI Taxonomy" id="178399"/>
    <lineage>
        <taxon>Bacteria</taxon>
        <taxon>Pseudomonadati</taxon>
        <taxon>Pseudomonadota</taxon>
        <taxon>Gammaproteobacteria</taxon>
        <taxon>Oceanospirillales</taxon>
        <taxon>Oceanospirillaceae</taxon>
        <taxon>Marinomonas</taxon>
    </lineage>
</organism>
<comment type="caution">
    <text evidence="1">The sequence shown here is derived from an EMBL/GenBank/DDBJ whole genome shotgun (WGS) entry which is preliminary data.</text>
</comment>
<keyword evidence="2" id="KW-1185">Reference proteome</keyword>
<proteinExistence type="predicted"/>
<dbReference type="Proteomes" id="UP001471651">
    <property type="component" value="Unassembled WGS sequence"/>
</dbReference>
<dbReference type="RefSeq" id="WP_348578070.1">
    <property type="nucleotide sequence ID" value="NZ_JBDYKN010000038.1"/>
</dbReference>
<dbReference type="NCBIfam" id="TIGR04267">
    <property type="entry name" value="mod_HExxH"/>
    <property type="match status" value="1"/>
</dbReference>
<dbReference type="EMBL" id="JBDYKN010000038">
    <property type="protein sequence ID" value="MEP7731503.1"/>
    <property type="molecule type" value="Genomic_DNA"/>
</dbReference>
<evidence type="ECO:0000313" key="1">
    <source>
        <dbReference type="EMBL" id="MEP7731503.1"/>
    </source>
</evidence>